<protein>
    <submittedName>
        <fullName evidence="1">Bifunctional 3-hydroxyacyl-CoA dehydrogenase/thioesterase</fullName>
    </submittedName>
</protein>
<reference evidence="1 2" key="1">
    <citation type="journal article" date="2016" name="Front. Microbiol.">
        <title>Comparative Genomic Analysis Reveals a Diverse Repertoire of Genes Involved in Prokaryote-Eukaryote Interactions within the Pseudovibrio Genus.</title>
        <authorList>
            <person name="Romano S."/>
            <person name="Fernandez-Guerra A."/>
            <person name="Reen F.J."/>
            <person name="Glockner F.O."/>
            <person name="Crowley S.P."/>
            <person name="O'Sullivan O."/>
            <person name="Cotter P.D."/>
            <person name="Adams C."/>
            <person name="Dobson A.D."/>
            <person name="O'Gara F."/>
        </authorList>
    </citation>
    <scope>NUCLEOTIDE SEQUENCE [LARGE SCALE GENOMIC DNA]</scope>
    <source>
        <strain evidence="1 2">Ad2</strain>
    </source>
</reference>
<organism evidence="1 2">
    <name type="scientific">Pseudovibrio axinellae</name>
    <dbReference type="NCBI Taxonomy" id="989403"/>
    <lineage>
        <taxon>Bacteria</taxon>
        <taxon>Pseudomonadati</taxon>
        <taxon>Pseudomonadota</taxon>
        <taxon>Alphaproteobacteria</taxon>
        <taxon>Hyphomicrobiales</taxon>
        <taxon>Stappiaceae</taxon>
        <taxon>Pseudovibrio</taxon>
    </lineage>
</organism>
<dbReference type="InterPro" id="IPR029069">
    <property type="entry name" value="HotDog_dom_sf"/>
</dbReference>
<dbReference type="RefSeq" id="WP_068008369.1">
    <property type="nucleotide sequence ID" value="NZ_FOFM01000004.1"/>
</dbReference>
<dbReference type="STRING" id="989403.SAMN05421798_104153"/>
<dbReference type="CDD" id="cd00586">
    <property type="entry name" value="4HBT"/>
    <property type="match status" value="1"/>
</dbReference>
<keyword evidence="2" id="KW-1185">Reference proteome</keyword>
<comment type="caution">
    <text evidence="1">The sequence shown here is derived from an EMBL/GenBank/DDBJ whole genome shotgun (WGS) entry which is preliminary data.</text>
</comment>
<dbReference type="PANTHER" id="PTHR31793">
    <property type="entry name" value="4-HYDROXYBENZOYL-COA THIOESTERASE FAMILY MEMBER"/>
    <property type="match status" value="1"/>
</dbReference>
<dbReference type="SUPFAM" id="SSF54637">
    <property type="entry name" value="Thioesterase/thiol ester dehydrase-isomerase"/>
    <property type="match status" value="1"/>
</dbReference>
<dbReference type="Proteomes" id="UP000076577">
    <property type="component" value="Unassembled WGS sequence"/>
</dbReference>
<evidence type="ECO:0000313" key="1">
    <source>
        <dbReference type="EMBL" id="KZL16740.1"/>
    </source>
</evidence>
<dbReference type="GO" id="GO:0047617">
    <property type="term" value="F:fatty acyl-CoA hydrolase activity"/>
    <property type="evidence" value="ECO:0007669"/>
    <property type="project" value="TreeGrafter"/>
</dbReference>
<dbReference type="AlphaFoldDB" id="A0A165WNQ9"/>
<accession>A0A165WNQ9</accession>
<dbReference type="InterPro" id="IPR050563">
    <property type="entry name" value="4-hydroxybenzoyl-CoA_TE"/>
</dbReference>
<dbReference type="EMBL" id="LMCB01000044">
    <property type="protein sequence ID" value="KZL16740.1"/>
    <property type="molecule type" value="Genomic_DNA"/>
</dbReference>
<dbReference type="Pfam" id="PF13279">
    <property type="entry name" value="4HBT_2"/>
    <property type="match status" value="1"/>
</dbReference>
<gene>
    <name evidence="1" type="ORF">PsAD2_03357</name>
</gene>
<dbReference type="PANTHER" id="PTHR31793:SF2">
    <property type="entry name" value="BLR1345 PROTEIN"/>
    <property type="match status" value="1"/>
</dbReference>
<sequence length="138" mass="15648">MIETYRGFVDPHQEDVLGHMNVTWYTAKFDEASWHLFTSVGLSKDTVKSEKRAVAALEAKTKFMAEVSAGELLYIKSGFLEVSDKTVRFQHIMYKAQDHTEVASVQLLGVHMDLEKRKAIPIPQDLRAKLEALLPQLS</sequence>
<proteinExistence type="predicted"/>
<dbReference type="PATRIC" id="fig|989403.3.peg.3608"/>
<evidence type="ECO:0000313" key="2">
    <source>
        <dbReference type="Proteomes" id="UP000076577"/>
    </source>
</evidence>
<dbReference type="Gene3D" id="3.10.129.10">
    <property type="entry name" value="Hotdog Thioesterase"/>
    <property type="match status" value="1"/>
</dbReference>
<name>A0A165WNQ9_9HYPH</name>
<dbReference type="OrthoDB" id="7597365at2"/>